<keyword evidence="1" id="KW-0472">Membrane</keyword>
<feature type="transmembrane region" description="Helical" evidence="1">
    <location>
        <begin position="36"/>
        <end position="60"/>
    </location>
</feature>
<dbReference type="RefSeq" id="WP_127193376.1">
    <property type="nucleotide sequence ID" value="NZ_RZNY01000015.1"/>
</dbReference>
<reference evidence="2 3" key="1">
    <citation type="submission" date="2018-12" db="EMBL/GenBank/DDBJ databases">
        <authorList>
            <person name="Sun L."/>
            <person name="Chen Z."/>
        </authorList>
    </citation>
    <scope>NUCLEOTIDE SEQUENCE [LARGE SCALE GENOMIC DNA]</scope>
    <source>
        <strain evidence="2 3">DSM 15890</strain>
    </source>
</reference>
<dbReference type="OrthoDB" id="9777755at2"/>
<keyword evidence="1" id="KW-1133">Transmembrane helix</keyword>
<proteinExistence type="predicted"/>
<dbReference type="Proteomes" id="UP000279446">
    <property type="component" value="Unassembled WGS sequence"/>
</dbReference>
<feature type="transmembrane region" description="Helical" evidence="1">
    <location>
        <begin position="6"/>
        <end position="24"/>
    </location>
</feature>
<comment type="caution">
    <text evidence="2">The sequence shown here is derived from an EMBL/GenBank/DDBJ whole genome shotgun (WGS) entry which is preliminary data.</text>
</comment>
<keyword evidence="1" id="KW-0812">Transmembrane</keyword>
<organism evidence="2 3">
    <name type="scientific">Paenibacillus anaericanus</name>
    <dbReference type="NCBI Taxonomy" id="170367"/>
    <lineage>
        <taxon>Bacteria</taxon>
        <taxon>Bacillati</taxon>
        <taxon>Bacillota</taxon>
        <taxon>Bacilli</taxon>
        <taxon>Bacillales</taxon>
        <taxon>Paenibacillaceae</taxon>
        <taxon>Paenibacillus</taxon>
    </lineage>
</organism>
<gene>
    <name evidence="2" type="ORF">EJP82_17585</name>
</gene>
<evidence type="ECO:0000256" key="1">
    <source>
        <dbReference type="SAM" id="Phobius"/>
    </source>
</evidence>
<sequence length="146" mass="16904">MALWEQLLLFGIPGLLLFCGFHYWTPKLTNKGVPLIFSFWFFLWMPVIILLPLSILLYWLGGGSMIFADFKERFHLVAFSHTDWLWVVGAVIFTIIADQLLEPVGKYFARLRFFSPPSYLPAPFNPLKKFAIPPSKFFGVTLKGNW</sequence>
<dbReference type="AlphaFoldDB" id="A0A433Y658"/>
<dbReference type="EMBL" id="RZNY01000015">
    <property type="protein sequence ID" value="RUT44431.1"/>
    <property type="molecule type" value="Genomic_DNA"/>
</dbReference>
<feature type="transmembrane region" description="Helical" evidence="1">
    <location>
        <begin position="84"/>
        <end position="101"/>
    </location>
</feature>
<accession>A0A433Y658</accession>
<protein>
    <submittedName>
        <fullName evidence="2">Uncharacterized protein</fullName>
    </submittedName>
</protein>
<name>A0A433Y658_9BACL</name>
<evidence type="ECO:0000313" key="2">
    <source>
        <dbReference type="EMBL" id="RUT44431.1"/>
    </source>
</evidence>
<evidence type="ECO:0000313" key="3">
    <source>
        <dbReference type="Proteomes" id="UP000279446"/>
    </source>
</evidence>
<keyword evidence="3" id="KW-1185">Reference proteome</keyword>